<protein>
    <submittedName>
        <fullName evidence="1">Uncharacterized protein</fullName>
    </submittedName>
</protein>
<name>A0ABR2Y9M7_9PEZI</name>
<dbReference type="EMBL" id="JARVKM010000001">
    <property type="protein sequence ID" value="KAK9783934.1"/>
    <property type="molecule type" value="Genomic_DNA"/>
</dbReference>
<dbReference type="Proteomes" id="UP001465668">
    <property type="component" value="Unassembled WGS sequence"/>
</dbReference>
<organism evidence="1 2">
    <name type="scientific">Seiridium cardinale</name>
    <dbReference type="NCBI Taxonomy" id="138064"/>
    <lineage>
        <taxon>Eukaryota</taxon>
        <taxon>Fungi</taxon>
        <taxon>Dikarya</taxon>
        <taxon>Ascomycota</taxon>
        <taxon>Pezizomycotina</taxon>
        <taxon>Sordariomycetes</taxon>
        <taxon>Xylariomycetidae</taxon>
        <taxon>Amphisphaeriales</taxon>
        <taxon>Sporocadaceae</taxon>
        <taxon>Seiridium</taxon>
    </lineage>
</organism>
<proteinExistence type="predicted"/>
<keyword evidence="2" id="KW-1185">Reference proteome</keyword>
<reference evidence="1 2" key="1">
    <citation type="submission" date="2024-02" db="EMBL/GenBank/DDBJ databases">
        <title>First draft genome assembly of two strains of Seiridium cardinale.</title>
        <authorList>
            <person name="Emiliani G."/>
            <person name="Scali E."/>
        </authorList>
    </citation>
    <scope>NUCLEOTIDE SEQUENCE [LARGE SCALE GENOMIC DNA]</scope>
    <source>
        <strain evidence="1 2">BM-138-000479</strain>
    </source>
</reference>
<accession>A0ABR2Y9M7</accession>
<sequence>MPDIPESEPSFQFGDMELYVQLETVLSDVVTCSVHLYTSKTPIGVSISDSLRAGVFFTTHLILNTEAEIDISSQFHTKLEDGVAFDIALFGESAGKSPFL</sequence>
<gene>
    <name evidence="1" type="ORF">SCAR479_00493</name>
</gene>
<evidence type="ECO:0000313" key="1">
    <source>
        <dbReference type="EMBL" id="KAK9783934.1"/>
    </source>
</evidence>
<comment type="caution">
    <text evidence="1">The sequence shown here is derived from an EMBL/GenBank/DDBJ whole genome shotgun (WGS) entry which is preliminary data.</text>
</comment>
<evidence type="ECO:0000313" key="2">
    <source>
        <dbReference type="Proteomes" id="UP001465668"/>
    </source>
</evidence>